<accession>A0A0K0DJ61</accession>
<dbReference type="WBParaSite" id="ACAC_0001140901-mRNA-1">
    <property type="protein sequence ID" value="ACAC_0001140901-mRNA-1"/>
    <property type="gene ID" value="ACAC_0001140901"/>
</dbReference>
<proteinExistence type="predicted"/>
<dbReference type="Proteomes" id="UP000035642">
    <property type="component" value="Unassembled WGS sequence"/>
</dbReference>
<name>A0A0K0DJ61_ANGCA</name>
<reference evidence="3" key="2">
    <citation type="submission" date="2017-02" db="UniProtKB">
        <authorList>
            <consortium name="WormBaseParasite"/>
        </authorList>
    </citation>
    <scope>IDENTIFICATION</scope>
</reference>
<evidence type="ECO:0000313" key="3">
    <source>
        <dbReference type="WBParaSite" id="ACAC_0001140901-mRNA-1"/>
    </source>
</evidence>
<protein>
    <submittedName>
        <fullName evidence="3">SCHIP-1 domain-containing protein</fullName>
    </submittedName>
</protein>
<sequence length="327" mass="37075">LERLLDRLLEEYIEEIEKMAEIVAQEEYMDKDMPPLEFRMTGNLLNLPMHNITKETGFMADAKDWMAGRIANNLLASRLGLHDESDSDSDEEQQRQKSQEELPSMMKASTVCPPESAATRASSLASRDLSTGLSRFHRPFLTHGRWPFRHNRARYETVKTLERIKPRKNDFRSILFSKFVQSDRLNRIVEDVAGPELQTASTSCQTDATPDSCEQNSHQLATPQWQMVTTSCQTNTLPEPYEQLSQREMSSSSLVSTTCSVVPEDGSLLSVAYCDIFFDCLTDNMIISPQHSSFSVMKLEDEEPALLSNATQPIWHTSTKPELSVSQ</sequence>
<feature type="region of interest" description="Disordered" evidence="1">
    <location>
        <begin position="82"/>
        <end position="124"/>
    </location>
</feature>
<reference evidence="2" key="1">
    <citation type="submission" date="2012-09" db="EMBL/GenBank/DDBJ databases">
        <authorList>
            <person name="Martin A.A."/>
        </authorList>
    </citation>
    <scope>NUCLEOTIDE SEQUENCE</scope>
</reference>
<dbReference type="AlphaFoldDB" id="A0A0K0DJ61"/>
<evidence type="ECO:0000256" key="1">
    <source>
        <dbReference type="SAM" id="MobiDB-lite"/>
    </source>
</evidence>
<keyword evidence="2" id="KW-1185">Reference proteome</keyword>
<organism evidence="2 3">
    <name type="scientific">Angiostrongylus cantonensis</name>
    <name type="common">Rat lungworm</name>
    <dbReference type="NCBI Taxonomy" id="6313"/>
    <lineage>
        <taxon>Eukaryota</taxon>
        <taxon>Metazoa</taxon>
        <taxon>Ecdysozoa</taxon>
        <taxon>Nematoda</taxon>
        <taxon>Chromadorea</taxon>
        <taxon>Rhabditida</taxon>
        <taxon>Rhabditina</taxon>
        <taxon>Rhabditomorpha</taxon>
        <taxon>Strongyloidea</taxon>
        <taxon>Metastrongylidae</taxon>
        <taxon>Angiostrongylus</taxon>
    </lineage>
</organism>
<evidence type="ECO:0000313" key="2">
    <source>
        <dbReference type="Proteomes" id="UP000035642"/>
    </source>
</evidence>